<organism evidence="2 3">
    <name type="scientific">Capsicum annuum</name>
    <name type="common">Capsicum pepper</name>
    <dbReference type="NCBI Taxonomy" id="4072"/>
    <lineage>
        <taxon>Eukaryota</taxon>
        <taxon>Viridiplantae</taxon>
        <taxon>Streptophyta</taxon>
        <taxon>Embryophyta</taxon>
        <taxon>Tracheophyta</taxon>
        <taxon>Spermatophyta</taxon>
        <taxon>Magnoliopsida</taxon>
        <taxon>eudicotyledons</taxon>
        <taxon>Gunneridae</taxon>
        <taxon>Pentapetalae</taxon>
        <taxon>asterids</taxon>
        <taxon>lamiids</taxon>
        <taxon>Solanales</taxon>
        <taxon>Solanaceae</taxon>
        <taxon>Solanoideae</taxon>
        <taxon>Capsiceae</taxon>
        <taxon>Capsicum</taxon>
    </lineage>
</organism>
<proteinExistence type="predicted"/>
<evidence type="ECO:0000256" key="1">
    <source>
        <dbReference type="SAM" id="MobiDB-lite"/>
    </source>
</evidence>
<dbReference type="EMBL" id="AYRZ02000010">
    <property type="protein sequence ID" value="PHT71265.1"/>
    <property type="molecule type" value="Genomic_DNA"/>
</dbReference>
<gene>
    <name evidence="2" type="ORF">T459_26369</name>
</gene>
<name>A0A2G2YNJ8_CAPAN</name>
<accession>A0A2G2YNJ8</accession>
<evidence type="ECO:0000313" key="3">
    <source>
        <dbReference type="Proteomes" id="UP000222542"/>
    </source>
</evidence>
<dbReference type="AlphaFoldDB" id="A0A2G2YNJ8"/>
<keyword evidence="3" id="KW-1185">Reference proteome</keyword>
<reference evidence="2 3" key="1">
    <citation type="journal article" date="2014" name="Nat. Genet.">
        <title>Genome sequence of the hot pepper provides insights into the evolution of pungency in Capsicum species.</title>
        <authorList>
            <person name="Kim S."/>
            <person name="Park M."/>
            <person name="Yeom S.I."/>
            <person name="Kim Y.M."/>
            <person name="Lee J.M."/>
            <person name="Lee H.A."/>
            <person name="Seo E."/>
            <person name="Choi J."/>
            <person name="Cheong K."/>
            <person name="Kim K.T."/>
            <person name="Jung K."/>
            <person name="Lee G.W."/>
            <person name="Oh S.K."/>
            <person name="Bae C."/>
            <person name="Kim S.B."/>
            <person name="Lee H.Y."/>
            <person name="Kim S.Y."/>
            <person name="Kim M.S."/>
            <person name="Kang B.C."/>
            <person name="Jo Y.D."/>
            <person name="Yang H.B."/>
            <person name="Jeong H.J."/>
            <person name="Kang W.H."/>
            <person name="Kwon J.K."/>
            <person name="Shin C."/>
            <person name="Lim J.Y."/>
            <person name="Park J.H."/>
            <person name="Huh J.H."/>
            <person name="Kim J.S."/>
            <person name="Kim B.D."/>
            <person name="Cohen O."/>
            <person name="Paran I."/>
            <person name="Suh M.C."/>
            <person name="Lee S.B."/>
            <person name="Kim Y.K."/>
            <person name="Shin Y."/>
            <person name="Noh S.J."/>
            <person name="Park J."/>
            <person name="Seo Y.S."/>
            <person name="Kwon S.Y."/>
            <person name="Kim H.A."/>
            <person name="Park J.M."/>
            <person name="Kim H.J."/>
            <person name="Choi S.B."/>
            <person name="Bosland P.W."/>
            <person name="Reeves G."/>
            <person name="Jo S.H."/>
            <person name="Lee B.W."/>
            <person name="Cho H.T."/>
            <person name="Choi H.S."/>
            <person name="Lee M.S."/>
            <person name="Yu Y."/>
            <person name="Do Choi Y."/>
            <person name="Park B.S."/>
            <person name="van Deynze A."/>
            <person name="Ashrafi H."/>
            <person name="Hill T."/>
            <person name="Kim W.T."/>
            <person name="Pai H.S."/>
            <person name="Ahn H.K."/>
            <person name="Yeam I."/>
            <person name="Giovannoni J.J."/>
            <person name="Rose J.K."/>
            <person name="Sorensen I."/>
            <person name="Lee S.J."/>
            <person name="Kim R.W."/>
            <person name="Choi I.Y."/>
            <person name="Choi B.S."/>
            <person name="Lim J.S."/>
            <person name="Lee Y.H."/>
            <person name="Choi D."/>
        </authorList>
    </citation>
    <scope>NUCLEOTIDE SEQUENCE [LARGE SCALE GENOMIC DNA]</scope>
    <source>
        <strain evidence="3">cv. CM334</strain>
    </source>
</reference>
<dbReference type="Gramene" id="PHT71265">
    <property type="protein sequence ID" value="PHT71265"/>
    <property type="gene ID" value="T459_26369"/>
</dbReference>
<evidence type="ECO:0000313" key="2">
    <source>
        <dbReference type="EMBL" id="PHT71265.1"/>
    </source>
</evidence>
<sequence length="84" mass="9296">MVPGNQDAAKAAPGQVRAMHQKFQVHHHYHHHHHHVLNLQQQQQLLNADVSSLRINVEATPDCKTSDMVGTHVKGNAYGSSHPA</sequence>
<reference evidence="2 3" key="2">
    <citation type="journal article" date="2017" name="Genome Biol.">
        <title>New reference genome sequences of hot pepper reveal the massive evolution of plant disease-resistance genes by retroduplication.</title>
        <authorList>
            <person name="Kim S."/>
            <person name="Park J."/>
            <person name="Yeom S.I."/>
            <person name="Kim Y.M."/>
            <person name="Seo E."/>
            <person name="Kim K.T."/>
            <person name="Kim M.S."/>
            <person name="Lee J.M."/>
            <person name="Cheong K."/>
            <person name="Shin H.S."/>
            <person name="Kim S.B."/>
            <person name="Han K."/>
            <person name="Lee J."/>
            <person name="Park M."/>
            <person name="Lee H.A."/>
            <person name="Lee H.Y."/>
            <person name="Lee Y."/>
            <person name="Oh S."/>
            <person name="Lee J.H."/>
            <person name="Choi E."/>
            <person name="Choi E."/>
            <person name="Lee S.E."/>
            <person name="Jeon J."/>
            <person name="Kim H."/>
            <person name="Choi G."/>
            <person name="Song H."/>
            <person name="Lee J."/>
            <person name="Lee S.C."/>
            <person name="Kwon J.K."/>
            <person name="Lee H.Y."/>
            <person name="Koo N."/>
            <person name="Hong Y."/>
            <person name="Kim R.W."/>
            <person name="Kang W.H."/>
            <person name="Huh J.H."/>
            <person name="Kang B.C."/>
            <person name="Yang T.J."/>
            <person name="Lee Y.H."/>
            <person name="Bennetzen J.L."/>
            <person name="Choi D."/>
        </authorList>
    </citation>
    <scope>NUCLEOTIDE SEQUENCE [LARGE SCALE GENOMIC DNA]</scope>
    <source>
        <strain evidence="3">cv. CM334</strain>
    </source>
</reference>
<comment type="caution">
    <text evidence="2">The sequence shown here is derived from an EMBL/GenBank/DDBJ whole genome shotgun (WGS) entry which is preliminary data.</text>
</comment>
<protein>
    <submittedName>
        <fullName evidence="2">Uncharacterized protein</fullName>
    </submittedName>
</protein>
<feature type="region of interest" description="Disordered" evidence="1">
    <location>
        <begin position="63"/>
        <end position="84"/>
    </location>
</feature>
<dbReference type="Proteomes" id="UP000222542">
    <property type="component" value="Unassembled WGS sequence"/>
</dbReference>